<dbReference type="Proteomes" id="UP001383192">
    <property type="component" value="Unassembled WGS sequence"/>
</dbReference>
<gene>
    <name evidence="1" type="ORF">VNI00_017910</name>
</gene>
<sequence>MSQVSSSDVHQAPPVEGPMTMVYDVVLDILSDVMRNRRDSIPLGEESVVELLLLRRCFLESLLSVLYEKISITQADRLPELHRAFVLNPKLGGLVRALCINLSVKVPLMVGLNEVFGPCYGVPGILSAVAPTLTMLVLNTRIHPNIVYAMRTIVFPQLRSLELPHYYLLDVPSTIRIHCRIRQGYRLSKYSGAVGKVERLTEASLVKCWPVLKRLCIRCRWGIPDFEGVSFDLTHLDSVIEMVVVLSDRTWDVNLVYFLLDMKPPASAEVIALVHGSRYHLRHTEYVGLSFHPKLVVPVFGDPAVHRYSGDPELGYLCSLVHIVADRPNKEEFWKSVRDIVASRDVDPEVFHSDCGALVRVN</sequence>
<evidence type="ECO:0000313" key="2">
    <source>
        <dbReference type="Proteomes" id="UP001383192"/>
    </source>
</evidence>
<keyword evidence="2" id="KW-1185">Reference proteome</keyword>
<accession>A0AAW0B1W3</accession>
<reference evidence="1 2" key="1">
    <citation type="submission" date="2024-01" db="EMBL/GenBank/DDBJ databases">
        <title>A draft genome for a cacao thread blight-causing isolate of Paramarasmius palmivorus.</title>
        <authorList>
            <person name="Baruah I.K."/>
            <person name="Bukari Y."/>
            <person name="Amoako-Attah I."/>
            <person name="Meinhardt L.W."/>
            <person name="Bailey B.A."/>
            <person name="Cohen S.P."/>
        </authorList>
    </citation>
    <scope>NUCLEOTIDE SEQUENCE [LARGE SCALE GENOMIC DNA]</scope>
    <source>
        <strain evidence="1 2">GH-12</strain>
    </source>
</reference>
<dbReference type="AlphaFoldDB" id="A0AAW0B1W3"/>
<organism evidence="1 2">
    <name type="scientific">Paramarasmius palmivorus</name>
    <dbReference type="NCBI Taxonomy" id="297713"/>
    <lineage>
        <taxon>Eukaryota</taxon>
        <taxon>Fungi</taxon>
        <taxon>Dikarya</taxon>
        <taxon>Basidiomycota</taxon>
        <taxon>Agaricomycotina</taxon>
        <taxon>Agaricomycetes</taxon>
        <taxon>Agaricomycetidae</taxon>
        <taxon>Agaricales</taxon>
        <taxon>Marasmiineae</taxon>
        <taxon>Marasmiaceae</taxon>
        <taxon>Paramarasmius</taxon>
    </lineage>
</organism>
<evidence type="ECO:0000313" key="1">
    <source>
        <dbReference type="EMBL" id="KAK7019821.1"/>
    </source>
</evidence>
<protein>
    <submittedName>
        <fullName evidence="1">Uncharacterized protein</fullName>
    </submittedName>
</protein>
<dbReference type="EMBL" id="JAYKXP010000196">
    <property type="protein sequence ID" value="KAK7019821.1"/>
    <property type="molecule type" value="Genomic_DNA"/>
</dbReference>
<name>A0AAW0B1W3_9AGAR</name>
<proteinExistence type="predicted"/>
<comment type="caution">
    <text evidence="1">The sequence shown here is derived from an EMBL/GenBank/DDBJ whole genome shotgun (WGS) entry which is preliminary data.</text>
</comment>